<dbReference type="EMBL" id="JQ805139">
    <property type="protein sequence ID" value="AFK83853.1"/>
    <property type="molecule type" value="Genomic_DNA"/>
</dbReference>
<dbReference type="KEGG" id="vg:80534741"/>
<name>I3VQ09_9BETA</name>
<sequence>MAHRYNERLSDTPQTDRDVTENTGIPDPYWQHNRMPYGGMPMPAYFSGLERERNFVRSVSMRYKGSHRAEDRKNFLSLQLPIAVKAKSATASYLFCTQGDCENINANIFGLRRGSEDILSNLDYIDKTIRAVKCRLRRKPDLGSKDKDKIPLLETIRDVSVSFNRLSYVARLRHYCKGDSKLKTYLRYQLSKRCDINSRLNLGIHKLIKHTDVNRYNACCIILSGVTCQTPHMWSRSIRLLARLKVFLQINFLKMIADTNVNLSDVFESPYHNLVHKLANQLKQQDDAIFKINPQAPQHIYSVKNSRNETVLQKKEAAAAARREAAKRRREKKKAVAALAKEAQALQIAETIRTVSLNLQCDAERALREHDDLTCVGNELEIGPICDEDQDPPLTFSPARSSDFGSDHVSPSSCSDSEPETMGREPTFRDYAMQPLILTIETG</sequence>
<dbReference type="Proteomes" id="UP000103899">
    <property type="component" value="Segment"/>
</dbReference>
<feature type="region of interest" description="Disordered" evidence="2">
    <location>
        <begin position="1"/>
        <end position="30"/>
    </location>
</feature>
<keyword evidence="1" id="KW-0175">Coiled coil</keyword>
<feature type="region of interest" description="Disordered" evidence="2">
    <location>
        <begin position="386"/>
        <end position="430"/>
    </location>
</feature>
<dbReference type="InterPro" id="IPR058046">
    <property type="entry name" value="UL34"/>
</dbReference>
<protein>
    <submittedName>
        <fullName evidence="3">B34</fullName>
    </submittedName>
</protein>
<feature type="compositionally biased region" description="Low complexity" evidence="2">
    <location>
        <begin position="407"/>
        <end position="416"/>
    </location>
</feature>
<dbReference type="GeneID" id="80534741"/>
<organism evidence="3 4">
    <name type="scientific">miniopterid betaherpesvirus 1</name>
    <dbReference type="NCBI Taxonomy" id="3070189"/>
    <lineage>
        <taxon>Viruses</taxon>
        <taxon>Duplodnaviria</taxon>
        <taxon>Heunggongvirae</taxon>
        <taxon>Peploviricota</taxon>
        <taxon>Herviviricetes</taxon>
        <taxon>Herpesvirales</taxon>
        <taxon>Orthoherpesviridae</taxon>
        <taxon>Betaherpesvirinae</taxon>
        <taxon>Quwivirus</taxon>
        <taxon>Quwivirus miniopteridbeta1</taxon>
    </lineage>
</organism>
<keyword evidence="4" id="KW-1185">Reference proteome</keyword>
<accession>I3VQ09</accession>
<reference evidence="3 4" key="1">
    <citation type="journal article" date="2012" name="J. Virol.">
        <title>A Novel Bat Herpesvirus Encodes Homologues of Major Histocompatibility Complex Classes I and II, C-Type Lectin, and a Unique Family of Immune-Related Genes.</title>
        <authorList>
            <person name="Zhang H."/>
            <person name="Todd S."/>
            <person name="Tachedjian M."/>
            <person name="Barr J.A."/>
            <person name="Luo M."/>
            <person name="Yu M."/>
            <person name="Marsh G.A."/>
            <person name="Crameri G."/>
            <person name="Wang L.F."/>
        </authorList>
    </citation>
    <scope>NUCLEOTIDE SEQUENCE [LARGE SCALE GENOMIC DNA]</scope>
    <source>
        <strain evidence="3">B7D8</strain>
    </source>
</reference>
<evidence type="ECO:0000256" key="2">
    <source>
        <dbReference type="SAM" id="MobiDB-lite"/>
    </source>
</evidence>
<feature type="compositionally biased region" description="Basic and acidic residues" evidence="2">
    <location>
        <begin position="1"/>
        <end position="20"/>
    </location>
</feature>
<dbReference type="Pfam" id="PF25722">
    <property type="entry name" value="CMV_UL34"/>
    <property type="match status" value="1"/>
</dbReference>
<evidence type="ECO:0000313" key="3">
    <source>
        <dbReference type="EMBL" id="AFK83853.1"/>
    </source>
</evidence>
<evidence type="ECO:0000313" key="4">
    <source>
        <dbReference type="Proteomes" id="UP000103899"/>
    </source>
</evidence>
<proteinExistence type="predicted"/>
<feature type="coiled-coil region" evidence="1">
    <location>
        <begin position="322"/>
        <end position="349"/>
    </location>
</feature>
<evidence type="ECO:0000256" key="1">
    <source>
        <dbReference type="SAM" id="Coils"/>
    </source>
</evidence>
<dbReference type="RefSeq" id="YP_010797038.1">
    <property type="nucleotide sequence ID" value="NC_076129.1"/>
</dbReference>